<organism evidence="2 3">
    <name type="scientific">Peronospora destructor</name>
    <dbReference type="NCBI Taxonomy" id="86335"/>
    <lineage>
        <taxon>Eukaryota</taxon>
        <taxon>Sar</taxon>
        <taxon>Stramenopiles</taxon>
        <taxon>Oomycota</taxon>
        <taxon>Peronosporomycetes</taxon>
        <taxon>Peronosporales</taxon>
        <taxon>Peronosporaceae</taxon>
        <taxon>Peronospora</taxon>
    </lineage>
</organism>
<dbReference type="EMBL" id="CANTFM010001556">
    <property type="protein sequence ID" value="CAI5740975.1"/>
    <property type="molecule type" value="Genomic_DNA"/>
</dbReference>
<evidence type="ECO:0000313" key="2">
    <source>
        <dbReference type="EMBL" id="CAI5740975.1"/>
    </source>
</evidence>
<dbReference type="Proteomes" id="UP001162029">
    <property type="component" value="Unassembled WGS sequence"/>
</dbReference>
<dbReference type="PANTHER" id="PTHR22538">
    <property type="entry name" value="CILIA- AND FLAGELLA-ASSOCIATED PROTEIN 74"/>
    <property type="match status" value="1"/>
</dbReference>
<evidence type="ECO:0000313" key="3">
    <source>
        <dbReference type="Proteomes" id="UP001162029"/>
    </source>
</evidence>
<evidence type="ECO:0000256" key="1">
    <source>
        <dbReference type="SAM" id="SignalP"/>
    </source>
</evidence>
<keyword evidence="1" id="KW-0732">Signal</keyword>
<dbReference type="InterPro" id="IPR029058">
    <property type="entry name" value="AB_hydrolase_fold"/>
</dbReference>
<comment type="caution">
    <text evidence="2">The sequence shown here is derived from an EMBL/GenBank/DDBJ whole genome shotgun (WGS) entry which is preliminary data.</text>
</comment>
<dbReference type="Gene3D" id="3.40.50.1820">
    <property type="entry name" value="alpha/beta hydrolase"/>
    <property type="match status" value="1"/>
</dbReference>
<name>A0AAV0UVM0_9STRA</name>
<reference evidence="2" key="1">
    <citation type="submission" date="2022-12" db="EMBL/GenBank/DDBJ databases">
        <authorList>
            <person name="Webb A."/>
        </authorList>
    </citation>
    <scope>NUCLEOTIDE SEQUENCE</scope>
    <source>
        <strain evidence="2">Pd1</strain>
    </source>
</reference>
<dbReference type="AlphaFoldDB" id="A0AAV0UVM0"/>
<protein>
    <submittedName>
        <fullName evidence="2">Uncharacterized protein</fullName>
    </submittedName>
</protein>
<feature type="chain" id="PRO_5043762785" evidence="1">
    <location>
        <begin position="21"/>
        <end position="537"/>
    </location>
</feature>
<feature type="signal peptide" evidence="1">
    <location>
        <begin position="1"/>
        <end position="20"/>
    </location>
</feature>
<keyword evidence="3" id="KW-1185">Reference proteome</keyword>
<gene>
    <name evidence="2" type="ORF">PDE001_LOCUS7665</name>
</gene>
<sequence>MAFVRICIIAAFTPWYYTEASPVKTTGLPSLKFQFTLKRSSMKVQGLTELSAFANPIELDGGDSVLYDVFSSFTEHDTVHNYYLVNGSGVSTSSSKFCAENVTIQCQDSPLDELPPINAIISALNEATAVSSAAGTSQSAVECPNENLFKVTVNNIDFTLCTLDSLGFTMQGTDMDVRVEYLKAHMNITIPTPKSKVNCKTVATPSSITQIGKYLLTGNLIQGNARSLKAAIDFSSIVSSIVAPWTDSSAGSSSCSCKSIRRPCVFLHGLGRDVETPENQDNYTEYWGDHMSGYTPCCSSLKFARLNTINDPWTGRRLQQKVCDRILAVSDNSTDVKIVDTIIVSHSLGGLMLAGALANGLCTLDSSSSWVALAPPMMGSGAADYVQKFCDGNFSEVATEFGEIAGLCPPYPALKAVSYQGGDYSSQSLDAAYVAAQKAYLANAYAVICSKKSSGLPSFRQIGFWALGKFLPYRSDQNDGMVDFESCAGGFSPSKFGESWRDRFYLTELNHSDMKFVFRDSQSNEAKMPRKWFECLL</sequence>
<proteinExistence type="predicted"/>
<dbReference type="SUPFAM" id="SSF53474">
    <property type="entry name" value="alpha/beta-Hydrolases"/>
    <property type="match status" value="1"/>
</dbReference>
<accession>A0AAV0UVM0</accession>
<dbReference type="PANTHER" id="PTHR22538:SF1">
    <property type="entry name" value="VWFD DOMAIN-CONTAINING PROTEIN"/>
    <property type="match status" value="1"/>
</dbReference>